<feature type="signal peptide" evidence="1">
    <location>
        <begin position="1"/>
        <end position="26"/>
    </location>
</feature>
<name>A0A3A5LG38_9GAMM</name>
<dbReference type="Proteomes" id="UP000270757">
    <property type="component" value="Unassembled WGS sequence"/>
</dbReference>
<evidence type="ECO:0000313" key="3">
    <source>
        <dbReference type="Proteomes" id="UP000270757"/>
    </source>
</evidence>
<evidence type="ECO:0000313" key="2">
    <source>
        <dbReference type="EMBL" id="RJT45292.1"/>
    </source>
</evidence>
<dbReference type="EMBL" id="QZWB01000012">
    <property type="protein sequence ID" value="RJT45292.1"/>
    <property type="molecule type" value="Genomic_DNA"/>
</dbReference>
<feature type="chain" id="PRO_5030072349" evidence="1">
    <location>
        <begin position="27"/>
        <end position="89"/>
    </location>
</feature>
<dbReference type="RefSeq" id="WP_115300974.1">
    <property type="nucleotide sequence ID" value="NZ_CAAAIR010000012.1"/>
</dbReference>
<reference evidence="2 3" key="1">
    <citation type="submission" date="2018-09" db="EMBL/GenBank/DDBJ databases">
        <title>Draft genome sequences of Legionella taurinensis isolated from water samples.</title>
        <authorList>
            <person name="Chakeri A."/>
            <person name="Allerberger F."/>
            <person name="Kundi M."/>
            <person name="Ruppitsch W."/>
            <person name="Schmid D."/>
        </authorList>
    </citation>
    <scope>NUCLEOTIDE SEQUENCE [LARGE SCALE GENOMIC DNA]</scope>
    <source>
        <strain evidence="2 3">4570-18-6</strain>
    </source>
</reference>
<keyword evidence="1" id="KW-0732">Signal</keyword>
<dbReference type="GeneID" id="48948338"/>
<dbReference type="AlphaFoldDB" id="A0A3A5LG38"/>
<sequence>MEKIMKGITRYLMAGSLILVSTLGFAETNGKTSLDSNWVCSTNASSSDAEGDKTADNEMANTAKSAADAFSFAAKNCRDCTEINCEVKS</sequence>
<organism evidence="2 3">
    <name type="scientific">Legionella taurinensis</name>
    <dbReference type="NCBI Taxonomy" id="70611"/>
    <lineage>
        <taxon>Bacteria</taxon>
        <taxon>Pseudomonadati</taxon>
        <taxon>Pseudomonadota</taxon>
        <taxon>Gammaproteobacteria</taxon>
        <taxon>Legionellales</taxon>
        <taxon>Legionellaceae</taxon>
        <taxon>Legionella</taxon>
    </lineage>
</organism>
<gene>
    <name evidence="2" type="ORF">D6J04_11360</name>
</gene>
<comment type="caution">
    <text evidence="2">The sequence shown here is derived from an EMBL/GenBank/DDBJ whole genome shotgun (WGS) entry which is preliminary data.</text>
</comment>
<protein>
    <submittedName>
        <fullName evidence="2">Uncharacterized protein</fullName>
    </submittedName>
</protein>
<proteinExistence type="predicted"/>
<accession>A0A3A5LG38</accession>
<evidence type="ECO:0000256" key="1">
    <source>
        <dbReference type="SAM" id="SignalP"/>
    </source>
</evidence>